<dbReference type="EMBL" id="JAZGLY010000007">
    <property type="protein sequence ID" value="MEE6187925.1"/>
    <property type="molecule type" value="Genomic_DNA"/>
</dbReference>
<dbReference type="Pfam" id="PF04616">
    <property type="entry name" value="Glyco_hydro_43"/>
    <property type="match status" value="1"/>
</dbReference>
<evidence type="ECO:0000256" key="7">
    <source>
        <dbReference type="SAM" id="SignalP"/>
    </source>
</evidence>
<dbReference type="Gene3D" id="2.115.10.20">
    <property type="entry name" value="Glycosyl hydrolase domain, family 43"/>
    <property type="match status" value="1"/>
</dbReference>
<dbReference type="InterPro" id="IPR052176">
    <property type="entry name" value="Glycosyl_Hydrlase_43_Enz"/>
</dbReference>
<evidence type="ECO:0000313" key="8">
    <source>
        <dbReference type="EMBL" id="MEE6187925.1"/>
    </source>
</evidence>
<dbReference type="InterPro" id="IPR023296">
    <property type="entry name" value="Glyco_hydro_beta-prop_sf"/>
</dbReference>
<dbReference type="SUPFAM" id="SSF75005">
    <property type="entry name" value="Arabinanase/levansucrase/invertase"/>
    <property type="match status" value="1"/>
</dbReference>
<dbReference type="PANTHER" id="PTHR43772">
    <property type="entry name" value="ENDO-1,4-BETA-XYLANASE"/>
    <property type="match status" value="1"/>
</dbReference>
<evidence type="ECO:0000256" key="6">
    <source>
        <dbReference type="RuleBase" id="RU361187"/>
    </source>
</evidence>
<dbReference type="RefSeq" id="WP_330975331.1">
    <property type="nucleotide sequence ID" value="NZ_JAZGLY010000007.1"/>
</dbReference>
<feature type="chain" id="PRO_5046552216" evidence="7">
    <location>
        <begin position="25"/>
        <end position="370"/>
    </location>
</feature>
<organism evidence="8 9">
    <name type="scientific">Niabella digestorum</name>
    <dbReference type="NCBI Taxonomy" id="3117701"/>
    <lineage>
        <taxon>Bacteria</taxon>
        <taxon>Pseudomonadati</taxon>
        <taxon>Bacteroidota</taxon>
        <taxon>Chitinophagia</taxon>
        <taxon>Chitinophagales</taxon>
        <taxon>Chitinophagaceae</taxon>
        <taxon>Niabella</taxon>
    </lineage>
</organism>
<evidence type="ECO:0000256" key="4">
    <source>
        <dbReference type="ARBA" id="ARBA00023277"/>
    </source>
</evidence>
<evidence type="ECO:0000256" key="1">
    <source>
        <dbReference type="ARBA" id="ARBA00009865"/>
    </source>
</evidence>
<sequence length="370" mass="41896">MHKVLLSLISCMMLMHLSCQNPDAQPTKTYTNPLNVKFGDPFVLRASDGKYYMYGTGGGAKKGFAAYSSEDLIDWKYEGQVYYGNNENGWGVGDYWAPEVYERNGKFYMFYSAQWKENPNNEKENFKIGVAVADKPTGPFIDMQNRPIFDPGYPIIDANVLFNDDGKVYLYYSRCCYKHPVESEIADWARKKGWFKEIEESWVYGIEMKPDFSGVIGEPVLLLRPPVKMDDKQAEWESRSVTSNEVNRRWTEGSFIFKHGDTYYMMYSANFFGGQNYAVGYATSKHPLGPFTKAANNPILQKNTASGGIVTGTGHNSVTYSPDGKTMLCVYHGRTNKTGDERVVFIDKMRITEDGLLIVDGPTTDPQQVP</sequence>
<feature type="signal peptide" evidence="7">
    <location>
        <begin position="1"/>
        <end position="24"/>
    </location>
</feature>
<gene>
    <name evidence="8" type="ORF">V2H41_11640</name>
</gene>
<keyword evidence="2" id="KW-0858">Xylan degradation</keyword>
<keyword evidence="4" id="KW-0119">Carbohydrate metabolism</keyword>
<keyword evidence="9" id="KW-1185">Reference proteome</keyword>
<dbReference type="GO" id="GO:0016787">
    <property type="term" value="F:hydrolase activity"/>
    <property type="evidence" value="ECO:0007669"/>
    <property type="project" value="UniProtKB-KW"/>
</dbReference>
<keyword evidence="3 6" id="KW-0378">Hydrolase</keyword>
<evidence type="ECO:0000313" key="9">
    <source>
        <dbReference type="Proteomes" id="UP001357452"/>
    </source>
</evidence>
<keyword evidence="2" id="KW-0624">Polysaccharide degradation</keyword>
<name>A0ABU7RIV6_9BACT</name>
<protein>
    <submittedName>
        <fullName evidence="8">Glycoside hydrolase family 43 protein</fullName>
    </submittedName>
</protein>
<dbReference type="InterPro" id="IPR006710">
    <property type="entry name" value="Glyco_hydro_43"/>
</dbReference>
<keyword evidence="5 6" id="KW-0326">Glycosidase</keyword>
<evidence type="ECO:0000256" key="2">
    <source>
        <dbReference type="ARBA" id="ARBA00022651"/>
    </source>
</evidence>
<comment type="caution">
    <text evidence="8">The sequence shown here is derived from an EMBL/GenBank/DDBJ whole genome shotgun (WGS) entry which is preliminary data.</text>
</comment>
<evidence type="ECO:0000256" key="5">
    <source>
        <dbReference type="ARBA" id="ARBA00023295"/>
    </source>
</evidence>
<evidence type="ECO:0000256" key="3">
    <source>
        <dbReference type="ARBA" id="ARBA00022801"/>
    </source>
</evidence>
<dbReference type="CDD" id="cd08991">
    <property type="entry name" value="GH43_HoAraf43-like"/>
    <property type="match status" value="1"/>
</dbReference>
<accession>A0ABU7RIV6</accession>
<proteinExistence type="inferred from homology"/>
<dbReference type="PANTHER" id="PTHR43772:SF2">
    <property type="entry name" value="PUTATIVE (AFU_ORTHOLOGUE AFUA_2G04480)-RELATED"/>
    <property type="match status" value="1"/>
</dbReference>
<reference evidence="8 9" key="1">
    <citation type="submission" date="2024-01" db="EMBL/GenBank/DDBJ databases">
        <title>Niabella digestum sp. nov., isolated from waste digestion system.</title>
        <authorList>
            <person name="Zhang L."/>
        </authorList>
    </citation>
    <scope>NUCLEOTIDE SEQUENCE [LARGE SCALE GENOMIC DNA]</scope>
    <source>
        <strain evidence="8 9">A18</strain>
    </source>
</reference>
<keyword evidence="7" id="KW-0732">Signal</keyword>
<comment type="similarity">
    <text evidence="1 6">Belongs to the glycosyl hydrolase 43 family.</text>
</comment>
<dbReference type="Proteomes" id="UP001357452">
    <property type="component" value="Unassembled WGS sequence"/>
</dbReference>